<sequence length="716" mass="83297">MSVDKAELCGSLLTWLQTFQVSPPCASPQDLSSGLAIAHVLNQIDPSWFNDAWLQGISEDPSPSWRLKVRKLEKILQSLVEYSKNVLGHPVSDQHLPDVSLIGEFSNPAELGKLLQLVLGCAISCEKKQEYIQRIMTLEESVQHVVMEAIQELMTKDTPDSLSPENYGNFDTQSRRYYFLSEEVEEGDDLQQHYLDLERQLLLLSEEKQNLAQENAALRERVGRSEVESAPGLTAKKLLLLQSQLEQLQEENFRLESSREDDRLRCLELEREVAELQQRNQALTSLSQEAQALKDEMDELRQSSERARQLEATLNSCRRRLGELQELRRQVRQLEERNAGHAERTRQLEEELRRAGSLRAQLEAQRRQVQELQGQWQEEAMKAEKWLFECRNLEEKCDLVTKEKERLLTERDSLREANEELRCAQLQPRGLAQADLSLDPTPSGLENLAAEILPAELRETLVRLQLENKRLCQQEAADRERQEELQRHLEEANRARHGLEAQQRLNQQQLSELRAQVEELQKALQEQGGKTEDPTLLKRKLEDHLQKLHEADLELQRKREYIEELEPPTDSSTARRIEELQDSLQKKDADLRAMEERYRRYVDKARTVIQTLEPKQRPPTVVSPEFHTLRSQLWERNLRIRQMEMDYEKSRRRQEQEEKLLISAWYSMGMALEHRAGEEHAPAHAQSFLAQQRLATNARRGPLGRQALSLRPTDKH</sequence>
<dbReference type="InterPro" id="IPR036872">
    <property type="entry name" value="CH_dom_sf"/>
</dbReference>
<protein>
    <submittedName>
        <fullName evidence="11">Protein Hook homolog 2 isoform X3</fullName>
    </submittedName>
</protein>
<dbReference type="KEGG" id="mcal:110300297"/>
<dbReference type="GO" id="GO:0070695">
    <property type="term" value="C:FHF complex"/>
    <property type="evidence" value="ECO:0007669"/>
    <property type="project" value="Ensembl"/>
</dbReference>
<evidence type="ECO:0000256" key="4">
    <source>
        <dbReference type="ARBA" id="ARBA00022701"/>
    </source>
</evidence>
<accession>A0A6P5Q820</accession>
<keyword evidence="10" id="KW-1185">Reference proteome</keyword>
<reference evidence="11" key="1">
    <citation type="submission" date="2025-08" db="UniProtKB">
        <authorList>
            <consortium name="RefSeq"/>
        </authorList>
    </citation>
    <scope>IDENTIFICATION</scope>
</reference>
<evidence type="ECO:0000259" key="9">
    <source>
        <dbReference type="PROSITE" id="PS50021"/>
    </source>
</evidence>
<dbReference type="InterPro" id="IPR043936">
    <property type="entry name" value="HOOK_N"/>
</dbReference>
<evidence type="ECO:0000256" key="6">
    <source>
        <dbReference type="ARBA" id="ARBA00023054"/>
    </source>
</evidence>
<feature type="coiled-coil region" evidence="8">
    <location>
        <begin position="194"/>
        <end position="427"/>
    </location>
</feature>
<dbReference type="Proteomes" id="UP000515126">
    <property type="component" value="Chromosome 8"/>
</dbReference>
<dbReference type="Pfam" id="PF19047">
    <property type="entry name" value="HOOK_N"/>
    <property type="match status" value="1"/>
</dbReference>
<dbReference type="CTD" id="29911"/>
<name>A0A6P5Q820_MUSCR</name>
<comment type="subcellular location">
    <subcellularLocation>
        <location evidence="1">Cytoplasm</location>
        <location evidence="1">Cytoskeleton</location>
    </subcellularLocation>
</comment>
<dbReference type="GO" id="GO:0005802">
    <property type="term" value="C:trans-Golgi network"/>
    <property type="evidence" value="ECO:0007669"/>
    <property type="project" value="Ensembl"/>
</dbReference>
<dbReference type="GO" id="GO:0015031">
    <property type="term" value="P:protein transport"/>
    <property type="evidence" value="ECO:0007669"/>
    <property type="project" value="UniProtKB-KW"/>
</dbReference>
<dbReference type="Gene3D" id="1.10.418.10">
    <property type="entry name" value="Calponin-like domain"/>
    <property type="match status" value="1"/>
</dbReference>
<dbReference type="GO" id="GO:1905719">
    <property type="term" value="P:protein localization to perinuclear region of cytoplasm"/>
    <property type="evidence" value="ECO:0007669"/>
    <property type="project" value="Ensembl"/>
</dbReference>
<dbReference type="PANTHER" id="PTHR18947:SF37">
    <property type="entry name" value="PROTEIN HOOK HOMOLOG 2"/>
    <property type="match status" value="1"/>
</dbReference>
<evidence type="ECO:0000313" key="10">
    <source>
        <dbReference type="Proteomes" id="UP000515126"/>
    </source>
</evidence>
<evidence type="ECO:0000256" key="5">
    <source>
        <dbReference type="ARBA" id="ARBA00022927"/>
    </source>
</evidence>
<dbReference type="GO" id="GO:0008017">
    <property type="term" value="F:microtubule binding"/>
    <property type="evidence" value="ECO:0007669"/>
    <property type="project" value="InterPro"/>
</dbReference>
<keyword evidence="3" id="KW-0963">Cytoplasm</keyword>
<dbReference type="AlphaFoldDB" id="A0A6P5Q820"/>
<dbReference type="GO" id="GO:0008333">
    <property type="term" value="P:endosome to lysosome transport"/>
    <property type="evidence" value="ECO:0007669"/>
    <property type="project" value="Ensembl"/>
</dbReference>
<feature type="coiled-coil region" evidence="8">
    <location>
        <begin position="475"/>
        <end position="604"/>
    </location>
</feature>
<dbReference type="RefSeq" id="XP_021026079.1">
    <property type="nucleotide sequence ID" value="XM_021170420.2"/>
</dbReference>
<dbReference type="SUPFAM" id="SSF116907">
    <property type="entry name" value="Hook domain"/>
    <property type="match status" value="1"/>
</dbReference>
<dbReference type="InterPro" id="IPR008636">
    <property type="entry name" value="Hook_C"/>
</dbReference>
<evidence type="ECO:0000256" key="2">
    <source>
        <dbReference type="ARBA" id="ARBA00006946"/>
    </source>
</evidence>
<evidence type="ECO:0000256" key="1">
    <source>
        <dbReference type="ARBA" id="ARBA00004245"/>
    </source>
</evidence>
<dbReference type="GO" id="GO:0005813">
    <property type="term" value="C:centrosome"/>
    <property type="evidence" value="ECO:0007669"/>
    <property type="project" value="Ensembl"/>
</dbReference>
<evidence type="ECO:0000256" key="7">
    <source>
        <dbReference type="ARBA" id="ARBA00023212"/>
    </source>
</evidence>
<dbReference type="GO" id="GO:0005874">
    <property type="term" value="C:microtubule"/>
    <property type="evidence" value="ECO:0007669"/>
    <property type="project" value="UniProtKB-KW"/>
</dbReference>
<evidence type="ECO:0000256" key="8">
    <source>
        <dbReference type="SAM" id="Coils"/>
    </source>
</evidence>
<dbReference type="FunFam" id="1.10.418.10:FF:000024">
    <property type="entry name" value="Hook homolog 3 (Drosophila)"/>
    <property type="match status" value="1"/>
</dbReference>
<feature type="domain" description="Calponin-homology (CH)" evidence="9">
    <location>
        <begin position="6"/>
        <end position="122"/>
    </location>
</feature>
<evidence type="ECO:0000313" key="11">
    <source>
        <dbReference type="RefSeq" id="XP_021026079.1"/>
    </source>
</evidence>
<gene>
    <name evidence="11" type="primary">Hook2</name>
</gene>
<proteinExistence type="inferred from homology"/>
<keyword evidence="7" id="KW-0206">Cytoskeleton</keyword>
<dbReference type="GO" id="GO:0051959">
    <property type="term" value="F:dynein light intermediate chain binding"/>
    <property type="evidence" value="ECO:0007669"/>
    <property type="project" value="TreeGrafter"/>
</dbReference>
<dbReference type="GO" id="GO:0031122">
    <property type="term" value="P:cytoplasmic microtubule organization"/>
    <property type="evidence" value="ECO:0007669"/>
    <property type="project" value="InterPro"/>
</dbReference>
<dbReference type="GO" id="GO:0005829">
    <property type="term" value="C:cytosol"/>
    <property type="evidence" value="ECO:0007669"/>
    <property type="project" value="Ensembl"/>
</dbReference>
<dbReference type="GO" id="GO:0045022">
    <property type="term" value="P:early endosome to late endosome transport"/>
    <property type="evidence" value="ECO:0007669"/>
    <property type="project" value="Ensembl"/>
</dbReference>
<keyword evidence="6 8" id="KW-0175">Coiled coil</keyword>
<comment type="similarity">
    <text evidence="2">Belongs to the hook family.</text>
</comment>
<keyword evidence="4" id="KW-0493">Microtubule</keyword>
<dbReference type="GO" id="GO:0030705">
    <property type="term" value="P:cytoskeleton-dependent intracellular transport"/>
    <property type="evidence" value="ECO:0007669"/>
    <property type="project" value="InterPro"/>
</dbReference>
<dbReference type="GO" id="GO:0030897">
    <property type="term" value="C:HOPS complex"/>
    <property type="evidence" value="ECO:0007669"/>
    <property type="project" value="Ensembl"/>
</dbReference>
<keyword evidence="5" id="KW-0653">Protein transport</keyword>
<dbReference type="Pfam" id="PF05622">
    <property type="entry name" value="HOOK"/>
    <property type="match status" value="1"/>
</dbReference>
<dbReference type="GO" id="GO:0007032">
    <property type="term" value="P:endosome organization"/>
    <property type="evidence" value="ECO:0007669"/>
    <property type="project" value="Ensembl"/>
</dbReference>
<dbReference type="GO" id="GO:0007040">
    <property type="term" value="P:lysosome organization"/>
    <property type="evidence" value="ECO:0007669"/>
    <property type="project" value="Ensembl"/>
</dbReference>
<dbReference type="InterPro" id="IPR001715">
    <property type="entry name" value="CH_dom"/>
</dbReference>
<dbReference type="GeneID" id="110300297"/>
<evidence type="ECO:0000256" key="3">
    <source>
        <dbReference type="ARBA" id="ARBA00022490"/>
    </source>
</evidence>
<keyword evidence="5" id="KW-0813">Transport</keyword>
<organism evidence="10 11">
    <name type="scientific">Mus caroli</name>
    <name type="common">Ryukyu mouse</name>
    <name type="synonym">Ricefield mouse</name>
    <dbReference type="NCBI Taxonomy" id="10089"/>
    <lineage>
        <taxon>Eukaryota</taxon>
        <taxon>Metazoa</taxon>
        <taxon>Chordata</taxon>
        <taxon>Craniata</taxon>
        <taxon>Vertebrata</taxon>
        <taxon>Euteleostomi</taxon>
        <taxon>Mammalia</taxon>
        <taxon>Eutheria</taxon>
        <taxon>Euarchontoglires</taxon>
        <taxon>Glires</taxon>
        <taxon>Rodentia</taxon>
        <taxon>Myomorpha</taxon>
        <taxon>Muroidea</taxon>
        <taxon>Muridae</taxon>
        <taxon>Murinae</taxon>
        <taxon>Mus</taxon>
        <taxon>Mus</taxon>
    </lineage>
</organism>
<dbReference type="GO" id="GO:0042802">
    <property type="term" value="F:identical protein binding"/>
    <property type="evidence" value="ECO:0007669"/>
    <property type="project" value="Ensembl"/>
</dbReference>
<dbReference type="PANTHER" id="PTHR18947">
    <property type="entry name" value="HOOK PROTEINS"/>
    <property type="match status" value="1"/>
</dbReference>
<dbReference type="PROSITE" id="PS50021">
    <property type="entry name" value="CH"/>
    <property type="match status" value="1"/>
</dbReference>